<reference evidence="2 3" key="1">
    <citation type="journal article" date="2014" name="Nat. Genet.">
        <title>Genome sequence of the hot pepper provides insights into the evolution of pungency in Capsicum species.</title>
        <authorList>
            <person name="Kim S."/>
            <person name="Park M."/>
            <person name="Yeom S.I."/>
            <person name="Kim Y.M."/>
            <person name="Lee J.M."/>
            <person name="Lee H.A."/>
            <person name="Seo E."/>
            <person name="Choi J."/>
            <person name="Cheong K."/>
            <person name="Kim K.T."/>
            <person name="Jung K."/>
            <person name="Lee G.W."/>
            <person name="Oh S.K."/>
            <person name="Bae C."/>
            <person name="Kim S.B."/>
            <person name="Lee H.Y."/>
            <person name="Kim S.Y."/>
            <person name="Kim M.S."/>
            <person name="Kang B.C."/>
            <person name="Jo Y.D."/>
            <person name="Yang H.B."/>
            <person name="Jeong H.J."/>
            <person name="Kang W.H."/>
            <person name="Kwon J.K."/>
            <person name="Shin C."/>
            <person name="Lim J.Y."/>
            <person name="Park J.H."/>
            <person name="Huh J.H."/>
            <person name="Kim J.S."/>
            <person name="Kim B.D."/>
            <person name="Cohen O."/>
            <person name="Paran I."/>
            <person name="Suh M.C."/>
            <person name="Lee S.B."/>
            <person name="Kim Y.K."/>
            <person name="Shin Y."/>
            <person name="Noh S.J."/>
            <person name="Park J."/>
            <person name="Seo Y.S."/>
            <person name="Kwon S.Y."/>
            <person name="Kim H.A."/>
            <person name="Park J.M."/>
            <person name="Kim H.J."/>
            <person name="Choi S.B."/>
            <person name="Bosland P.W."/>
            <person name="Reeves G."/>
            <person name="Jo S.H."/>
            <person name="Lee B.W."/>
            <person name="Cho H.T."/>
            <person name="Choi H.S."/>
            <person name="Lee M.S."/>
            <person name="Yu Y."/>
            <person name="Do Choi Y."/>
            <person name="Park B.S."/>
            <person name="van Deynze A."/>
            <person name="Ashrafi H."/>
            <person name="Hill T."/>
            <person name="Kim W.T."/>
            <person name="Pai H.S."/>
            <person name="Ahn H.K."/>
            <person name="Yeam I."/>
            <person name="Giovannoni J.J."/>
            <person name="Rose J.K."/>
            <person name="Sorensen I."/>
            <person name="Lee S.J."/>
            <person name="Kim R.W."/>
            <person name="Choi I.Y."/>
            <person name="Choi B.S."/>
            <person name="Lim J.S."/>
            <person name="Lee Y.H."/>
            <person name="Choi D."/>
        </authorList>
    </citation>
    <scope>NUCLEOTIDE SEQUENCE [LARGE SCALE GENOMIC DNA]</scope>
    <source>
        <strain evidence="3">cv. CM334</strain>
    </source>
</reference>
<feature type="compositionally biased region" description="Low complexity" evidence="1">
    <location>
        <begin position="1"/>
        <end position="13"/>
    </location>
</feature>
<keyword evidence="3" id="KW-1185">Reference proteome</keyword>
<organism evidence="2 3">
    <name type="scientific">Capsicum annuum</name>
    <name type="common">Capsicum pepper</name>
    <dbReference type="NCBI Taxonomy" id="4072"/>
    <lineage>
        <taxon>Eukaryota</taxon>
        <taxon>Viridiplantae</taxon>
        <taxon>Streptophyta</taxon>
        <taxon>Embryophyta</taxon>
        <taxon>Tracheophyta</taxon>
        <taxon>Spermatophyta</taxon>
        <taxon>Magnoliopsida</taxon>
        <taxon>eudicotyledons</taxon>
        <taxon>Gunneridae</taxon>
        <taxon>Pentapetalae</taxon>
        <taxon>asterids</taxon>
        <taxon>lamiids</taxon>
        <taxon>Solanales</taxon>
        <taxon>Solanaceae</taxon>
        <taxon>Solanoideae</taxon>
        <taxon>Capsiceae</taxon>
        <taxon>Capsicum</taxon>
    </lineage>
</organism>
<feature type="compositionally biased region" description="Gly residues" evidence="1">
    <location>
        <begin position="17"/>
        <end position="30"/>
    </location>
</feature>
<dbReference type="STRING" id="4072.A0A2G2YIN3"/>
<dbReference type="AlphaFoldDB" id="A0A2G2YIN3"/>
<protein>
    <submittedName>
        <fullName evidence="2">Uncharacterized protein</fullName>
    </submittedName>
</protein>
<sequence>MSSLPQSLSLSISDRGLTGGDGGGGGGGGASSSSGAEAPANRDRRMQLAEWLVLDLLNPDLRENALL</sequence>
<accession>A0A2G2YIN3</accession>
<gene>
    <name evidence="2" type="ORF">T459_24679</name>
</gene>
<dbReference type="EMBL" id="AYRZ02000010">
    <property type="protein sequence ID" value="PHT69575.1"/>
    <property type="molecule type" value="Genomic_DNA"/>
</dbReference>
<name>A0A2G2YIN3_CAPAN</name>
<feature type="region of interest" description="Disordered" evidence="1">
    <location>
        <begin position="1"/>
        <end position="42"/>
    </location>
</feature>
<dbReference type="Gramene" id="PHT69575">
    <property type="protein sequence ID" value="PHT69575"/>
    <property type="gene ID" value="T459_24679"/>
</dbReference>
<comment type="caution">
    <text evidence="2">The sequence shown here is derived from an EMBL/GenBank/DDBJ whole genome shotgun (WGS) entry which is preliminary data.</text>
</comment>
<reference evidence="2 3" key="2">
    <citation type="journal article" date="2017" name="Genome Biol.">
        <title>New reference genome sequences of hot pepper reveal the massive evolution of plant disease-resistance genes by retroduplication.</title>
        <authorList>
            <person name="Kim S."/>
            <person name="Park J."/>
            <person name="Yeom S.I."/>
            <person name="Kim Y.M."/>
            <person name="Seo E."/>
            <person name="Kim K.T."/>
            <person name="Kim M.S."/>
            <person name="Lee J.M."/>
            <person name="Cheong K."/>
            <person name="Shin H.S."/>
            <person name="Kim S.B."/>
            <person name="Han K."/>
            <person name="Lee J."/>
            <person name="Park M."/>
            <person name="Lee H.A."/>
            <person name="Lee H.Y."/>
            <person name="Lee Y."/>
            <person name="Oh S."/>
            <person name="Lee J.H."/>
            <person name="Choi E."/>
            <person name="Choi E."/>
            <person name="Lee S.E."/>
            <person name="Jeon J."/>
            <person name="Kim H."/>
            <person name="Choi G."/>
            <person name="Song H."/>
            <person name="Lee J."/>
            <person name="Lee S.C."/>
            <person name="Kwon J.K."/>
            <person name="Lee H.Y."/>
            <person name="Koo N."/>
            <person name="Hong Y."/>
            <person name="Kim R.W."/>
            <person name="Kang W.H."/>
            <person name="Huh J.H."/>
            <person name="Kang B.C."/>
            <person name="Yang T.J."/>
            <person name="Lee Y.H."/>
            <person name="Bennetzen J.L."/>
            <person name="Choi D."/>
        </authorList>
    </citation>
    <scope>NUCLEOTIDE SEQUENCE [LARGE SCALE GENOMIC DNA]</scope>
    <source>
        <strain evidence="3">cv. CM334</strain>
    </source>
</reference>
<evidence type="ECO:0000313" key="3">
    <source>
        <dbReference type="Proteomes" id="UP000222542"/>
    </source>
</evidence>
<proteinExistence type="predicted"/>
<evidence type="ECO:0000256" key="1">
    <source>
        <dbReference type="SAM" id="MobiDB-lite"/>
    </source>
</evidence>
<dbReference type="Proteomes" id="UP000222542">
    <property type="component" value="Unassembled WGS sequence"/>
</dbReference>
<evidence type="ECO:0000313" key="2">
    <source>
        <dbReference type="EMBL" id="PHT69575.1"/>
    </source>
</evidence>